<dbReference type="PROSITE" id="PS50268">
    <property type="entry name" value="CADHERIN_2"/>
    <property type="match status" value="2"/>
</dbReference>
<feature type="non-terminal residue" evidence="10">
    <location>
        <position position="258"/>
    </location>
</feature>
<name>A0A0B6YBF5_9EUPU</name>
<dbReference type="GO" id="GO:0007156">
    <property type="term" value="P:homophilic cell adhesion via plasma membrane adhesion molecules"/>
    <property type="evidence" value="ECO:0007669"/>
    <property type="project" value="InterPro"/>
</dbReference>
<keyword evidence="5" id="KW-1133">Transmembrane helix</keyword>
<accession>A0A0B6YBF5</accession>
<evidence type="ECO:0000256" key="7">
    <source>
        <dbReference type="PROSITE-ProRule" id="PRU00043"/>
    </source>
</evidence>
<evidence type="ECO:0000259" key="9">
    <source>
        <dbReference type="PROSITE" id="PS50268"/>
    </source>
</evidence>
<evidence type="ECO:0000256" key="4">
    <source>
        <dbReference type="ARBA" id="ARBA00022837"/>
    </source>
</evidence>
<feature type="non-terminal residue" evidence="10">
    <location>
        <position position="1"/>
    </location>
</feature>
<evidence type="ECO:0000256" key="2">
    <source>
        <dbReference type="ARBA" id="ARBA00022692"/>
    </source>
</evidence>
<protein>
    <recommendedName>
        <fullName evidence="9">Cadherin domain-containing protein</fullName>
    </recommendedName>
</protein>
<dbReference type="PANTHER" id="PTHR24026:SF126">
    <property type="entry name" value="PROTOCADHERIN FAT 4"/>
    <property type="match status" value="1"/>
</dbReference>
<evidence type="ECO:0000256" key="1">
    <source>
        <dbReference type="ARBA" id="ARBA00004370"/>
    </source>
</evidence>
<evidence type="ECO:0000256" key="5">
    <source>
        <dbReference type="ARBA" id="ARBA00022989"/>
    </source>
</evidence>
<feature type="domain" description="Cadherin" evidence="9">
    <location>
        <begin position="113"/>
        <end position="212"/>
    </location>
</feature>
<keyword evidence="2" id="KW-0812">Transmembrane</keyword>
<dbReference type="PRINTS" id="PR00205">
    <property type="entry name" value="CADHERIN"/>
</dbReference>
<feature type="domain" description="Cadherin" evidence="9">
    <location>
        <begin position="8"/>
        <end position="117"/>
    </location>
</feature>
<evidence type="ECO:0000256" key="8">
    <source>
        <dbReference type="SAM" id="MobiDB-lite"/>
    </source>
</evidence>
<gene>
    <name evidence="10" type="primary">ORF20963</name>
</gene>
<evidence type="ECO:0000256" key="6">
    <source>
        <dbReference type="ARBA" id="ARBA00023136"/>
    </source>
</evidence>
<dbReference type="Gene3D" id="2.60.40.60">
    <property type="entry name" value="Cadherins"/>
    <property type="match status" value="3"/>
</dbReference>
<dbReference type="FunFam" id="2.60.40.60:FF:000020">
    <property type="entry name" value="Dachsous cadherin-related 1b"/>
    <property type="match status" value="1"/>
</dbReference>
<sequence>VNDNSPYFTSLPSASVPEDTPPGTTIVTITADDMDEGINKQLMFQITGGNALNIFSLNPTTGDLILNKQLDFEVEQQYRLLLTVRDRGTPARSATGTMTVTVTDVNDKTPTCSTPLYTVTVLETSTNEILVTVSCDDLDVTGAVTYNITDGNDGNFTIDARTGTVATRTQARLDFETKRSYLLEITASDGLNSGTTYVRVSVEDVNEFPPYFTPPGPLNISVPEDADINYLVYEFKAFDQDTGDTTKVFSIVGGNSAQ</sequence>
<feature type="region of interest" description="Disordered" evidence="8">
    <location>
        <begin position="1"/>
        <end position="23"/>
    </location>
</feature>
<keyword evidence="4 7" id="KW-0106">Calcium</keyword>
<dbReference type="SUPFAM" id="SSF49313">
    <property type="entry name" value="Cadherin-like"/>
    <property type="match status" value="3"/>
</dbReference>
<keyword evidence="3" id="KW-0677">Repeat</keyword>
<dbReference type="GO" id="GO:0005886">
    <property type="term" value="C:plasma membrane"/>
    <property type="evidence" value="ECO:0007669"/>
    <property type="project" value="UniProtKB-SubCell"/>
</dbReference>
<proteinExistence type="predicted"/>
<dbReference type="EMBL" id="HACG01006802">
    <property type="protein sequence ID" value="CEK53667.1"/>
    <property type="molecule type" value="Transcribed_RNA"/>
</dbReference>
<evidence type="ECO:0000313" key="10">
    <source>
        <dbReference type="EMBL" id="CEK53667.1"/>
    </source>
</evidence>
<reference evidence="10" key="1">
    <citation type="submission" date="2014-12" db="EMBL/GenBank/DDBJ databases">
        <title>Insight into the proteome of Arion vulgaris.</title>
        <authorList>
            <person name="Aradska J."/>
            <person name="Bulat T."/>
            <person name="Smidak R."/>
            <person name="Sarate P."/>
            <person name="Gangsoo J."/>
            <person name="Sialana F."/>
            <person name="Bilban M."/>
            <person name="Lubec G."/>
        </authorList>
    </citation>
    <scope>NUCLEOTIDE SEQUENCE</scope>
    <source>
        <tissue evidence="10">Skin</tissue>
    </source>
</reference>
<organism evidence="10">
    <name type="scientific">Arion vulgaris</name>
    <dbReference type="NCBI Taxonomy" id="1028688"/>
    <lineage>
        <taxon>Eukaryota</taxon>
        <taxon>Metazoa</taxon>
        <taxon>Spiralia</taxon>
        <taxon>Lophotrochozoa</taxon>
        <taxon>Mollusca</taxon>
        <taxon>Gastropoda</taxon>
        <taxon>Heterobranchia</taxon>
        <taxon>Euthyneura</taxon>
        <taxon>Panpulmonata</taxon>
        <taxon>Eupulmonata</taxon>
        <taxon>Stylommatophora</taxon>
        <taxon>Helicina</taxon>
        <taxon>Arionoidea</taxon>
        <taxon>Arionidae</taxon>
        <taxon>Arion</taxon>
    </lineage>
</organism>
<dbReference type="PANTHER" id="PTHR24026">
    <property type="entry name" value="FAT ATYPICAL CADHERIN-RELATED"/>
    <property type="match status" value="1"/>
</dbReference>
<feature type="compositionally biased region" description="Polar residues" evidence="8">
    <location>
        <begin position="1"/>
        <end position="13"/>
    </location>
</feature>
<comment type="subcellular location">
    <subcellularLocation>
        <location evidence="1">Membrane</location>
    </subcellularLocation>
</comment>
<evidence type="ECO:0000256" key="3">
    <source>
        <dbReference type="ARBA" id="ARBA00022737"/>
    </source>
</evidence>
<dbReference type="AlphaFoldDB" id="A0A0B6YBF5"/>
<dbReference type="GO" id="GO:0005509">
    <property type="term" value="F:calcium ion binding"/>
    <property type="evidence" value="ECO:0007669"/>
    <property type="project" value="UniProtKB-UniRule"/>
</dbReference>
<dbReference type="SMART" id="SM00112">
    <property type="entry name" value="CA"/>
    <property type="match status" value="2"/>
</dbReference>
<dbReference type="CDD" id="cd11304">
    <property type="entry name" value="Cadherin_repeat"/>
    <property type="match status" value="3"/>
</dbReference>
<dbReference type="InterPro" id="IPR015919">
    <property type="entry name" value="Cadherin-like_sf"/>
</dbReference>
<dbReference type="Pfam" id="PF00028">
    <property type="entry name" value="Cadherin"/>
    <property type="match status" value="2"/>
</dbReference>
<dbReference type="InterPro" id="IPR002126">
    <property type="entry name" value="Cadherin-like_dom"/>
</dbReference>
<keyword evidence="6" id="KW-0472">Membrane</keyword>